<comment type="similarity">
    <text evidence="2">Belongs to the NrfD family.</text>
</comment>
<dbReference type="InterPro" id="IPR005614">
    <property type="entry name" value="NrfD-like"/>
</dbReference>
<feature type="transmembrane region" description="Helical" evidence="7">
    <location>
        <begin position="354"/>
        <end position="375"/>
    </location>
</feature>
<dbReference type="STRING" id="1121391.SAMN02745206_03653"/>
<evidence type="ECO:0000256" key="3">
    <source>
        <dbReference type="ARBA" id="ARBA00022475"/>
    </source>
</evidence>
<feature type="transmembrane region" description="Helical" evidence="7">
    <location>
        <begin position="97"/>
        <end position="117"/>
    </location>
</feature>
<feature type="transmembrane region" description="Helical" evidence="7">
    <location>
        <begin position="281"/>
        <end position="302"/>
    </location>
</feature>
<dbReference type="Pfam" id="PF03916">
    <property type="entry name" value="NrfD"/>
    <property type="match status" value="1"/>
</dbReference>
<evidence type="ECO:0000256" key="2">
    <source>
        <dbReference type="ARBA" id="ARBA00008929"/>
    </source>
</evidence>
<dbReference type="RefSeq" id="WP_073042081.1">
    <property type="nucleotide sequence ID" value="NZ_FQVB01000059.1"/>
</dbReference>
<comment type="subcellular location">
    <subcellularLocation>
        <location evidence="1">Cell membrane</location>
        <topology evidence="1">Multi-pass membrane protein</topology>
    </subcellularLocation>
</comment>
<keyword evidence="9" id="KW-1185">Reference proteome</keyword>
<keyword evidence="4 7" id="KW-0812">Transmembrane</keyword>
<dbReference type="Proteomes" id="UP000184076">
    <property type="component" value="Unassembled WGS sequence"/>
</dbReference>
<dbReference type="AlphaFoldDB" id="A0A1M5IQD3"/>
<dbReference type="PANTHER" id="PTHR34856">
    <property type="entry name" value="PROTEIN NRFD"/>
    <property type="match status" value="1"/>
</dbReference>
<proteinExistence type="inferred from homology"/>
<keyword evidence="5 7" id="KW-1133">Transmembrane helix</keyword>
<dbReference type="EMBL" id="FQVB01000059">
    <property type="protein sequence ID" value="SHG30517.1"/>
    <property type="molecule type" value="Genomic_DNA"/>
</dbReference>
<dbReference type="PANTHER" id="PTHR34856:SF2">
    <property type="entry name" value="PROTEIN NRFD"/>
    <property type="match status" value="1"/>
</dbReference>
<evidence type="ECO:0000256" key="5">
    <source>
        <dbReference type="ARBA" id="ARBA00022989"/>
    </source>
</evidence>
<evidence type="ECO:0000256" key="4">
    <source>
        <dbReference type="ARBA" id="ARBA00022692"/>
    </source>
</evidence>
<feature type="transmembrane region" description="Helical" evidence="7">
    <location>
        <begin position="309"/>
        <end position="334"/>
    </location>
</feature>
<feature type="transmembrane region" description="Helical" evidence="7">
    <location>
        <begin position="161"/>
        <end position="184"/>
    </location>
</feature>
<evidence type="ECO:0000313" key="8">
    <source>
        <dbReference type="EMBL" id="SHG30517.1"/>
    </source>
</evidence>
<sequence>MSVPTTYVYWIDHSVALGYLIGWYLWLISLAEGTHIVAHLSWLYYRTEDYRPLEKVGTFQPFIILALVPLFLVADLGHPERFYTMFYHWHWTSPVAYGVYIITLCMLSYAVHSYYLFRPELMVKAREKGPFQGIYRLLVFGRPEEGDAARIRRGQERRERFWAGVSLFFSFMGLIYLGILLSSFKGRVMWHSSVMVFIFFAFGACSGSAFLILLTHLKNALVHSPEKAVREQQRYLSEFGIILKYSLVAQAGVLFVYFVLLHYTGIGGRAAAKVFFVGPRAFQFWFFQVAVGLVLPFLLMLYRRMRENVAVSCIAAVAAMVGTLFGCLNIFIGGQMLPMTHFDWEPFHPEPGKMAMGIVVMCAMFFIFLVTYKVLPYENIEA</sequence>
<evidence type="ECO:0000256" key="6">
    <source>
        <dbReference type="ARBA" id="ARBA00023136"/>
    </source>
</evidence>
<keyword evidence="6 7" id="KW-0472">Membrane</keyword>
<dbReference type="GO" id="GO:0005886">
    <property type="term" value="C:plasma membrane"/>
    <property type="evidence" value="ECO:0007669"/>
    <property type="project" value="UniProtKB-SubCell"/>
</dbReference>
<dbReference type="InterPro" id="IPR052049">
    <property type="entry name" value="Electron_transfer_protein"/>
</dbReference>
<keyword evidence="3" id="KW-1003">Cell membrane</keyword>
<evidence type="ECO:0000256" key="7">
    <source>
        <dbReference type="SAM" id="Phobius"/>
    </source>
</evidence>
<organism evidence="8 9">
    <name type="scientific">Desulfacinum infernum DSM 9756</name>
    <dbReference type="NCBI Taxonomy" id="1121391"/>
    <lineage>
        <taxon>Bacteria</taxon>
        <taxon>Pseudomonadati</taxon>
        <taxon>Thermodesulfobacteriota</taxon>
        <taxon>Syntrophobacteria</taxon>
        <taxon>Syntrophobacterales</taxon>
        <taxon>Syntrophobacteraceae</taxon>
        <taxon>Desulfacinum</taxon>
    </lineage>
</organism>
<feature type="transmembrane region" description="Helical" evidence="7">
    <location>
        <begin position="57"/>
        <end position="77"/>
    </location>
</feature>
<evidence type="ECO:0000313" key="9">
    <source>
        <dbReference type="Proteomes" id="UP000184076"/>
    </source>
</evidence>
<accession>A0A1M5IQD3</accession>
<reference evidence="9" key="1">
    <citation type="submission" date="2016-11" db="EMBL/GenBank/DDBJ databases">
        <authorList>
            <person name="Varghese N."/>
            <person name="Submissions S."/>
        </authorList>
    </citation>
    <scope>NUCLEOTIDE SEQUENCE [LARGE SCALE GENOMIC DNA]</scope>
    <source>
        <strain evidence="9">DSM 9756</strain>
    </source>
</reference>
<dbReference type="Gene3D" id="1.20.1630.10">
    <property type="entry name" value="Formate dehydrogenase/DMSO reductase domain"/>
    <property type="match status" value="1"/>
</dbReference>
<evidence type="ECO:0000256" key="1">
    <source>
        <dbReference type="ARBA" id="ARBA00004651"/>
    </source>
</evidence>
<dbReference type="OrthoDB" id="9772767at2"/>
<name>A0A1M5IQD3_9BACT</name>
<feature type="transmembrane region" description="Helical" evidence="7">
    <location>
        <begin position="235"/>
        <end position="261"/>
    </location>
</feature>
<feature type="transmembrane region" description="Helical" evidence="7">
    <location>
        <begin position="190"/>
        <end position="214"/>
    </location>
</feature>
<feature type="transmembrane region" description="Helical" evidence="7">
    <location>
        <begin position="20"/>
        <end position="45"/>
    </location>
</feature>
<protein>
    <submittedName>
        <fullName evidence="8">Formate-dependent nitrite reductase, membrane component NrfD</fullName>
    </submittedName>
</protein>
<gene>
    <name evidence="8" type="ORF">SAMN02745206_03653</name>
</gene>